<evidence type="ECO:0000256" key="4">
    <source>
        <dbReference type="ARBA" id="ARBA00023015"/>
    </source>
</evidence>
<dbReference type="PANTHER" id="PTHR33304">
    <property type="match status" value="1"/>
</dbReference>
<proteinExistence type="predicted"/>
<evidence type="ECO:0000259" key="6">
    <source>
        <dbReference type="Pfam" id="PF23121"/>
    </source>
</evidence>
<evidence type="ECO:0000256" key="5">
    <source>
        <dbReference type="ARBA" id="ARBA00023163"/>
    </source>
</evidence>
<keyword evidence="5" id="KW-0804">Transcription</keyword>
<dbReference type="Pfam" id="PF23121">
    <property type="entry name" value="SPOC_AIPP2"/>
    <property type="match status" value="1"/>
</dbReference>
<protein>
    <recommendedName>
        <fullName evidence="6">AIPP2-like SPOC-like domain-containing protein</fullName>
    </recommendedName>
</protein>
<dbReference type="PANTHER" id="PTHR33304:SF36">
    <property type="entry name" value="GB|AAF26970.1-RELATED"/>
    <property type="match status" value="1"/>
</dbReference>
<dbReference type="GO" id="GO:0008270">
    <property type="term" value="F:zinc ion binding"/>
    <property type="evidence" value="ECO:0007669"/>
    <property type="project" value="UniProtKB-KW"/>
</dbReference>
<evidence type="ECO:0000256" key="2">
    <source>
        <dbReference type="ARBA" id="ARBA00022771"/>
    </source>
</evidence>
<dbReference type="GO" id="GO:0140566">
    <property type="term" value="F:histone reader activity"/>
    <property type="evidence" value="ECO:0007669"/>
    <property type="project" value="InterPro"/>
</dbReference>
<reference evidence="7" key="1">
    <citation type="submission" date="2020-07" db="EMBL/GenBank/DDBJ databases">
        <authorList>
            <person name="Lin J."/>
        </authorList>
    </citation>
    <scope>NUCLEOTIDE SEQUENCE</scope>
</reference>
<sequence length="497" mass="55119">MQGPLSITRREWLCDECRTKENSHSHVNKTSTTLRRNFAPETAKVKLIPAEEAVLLSSNGKLCTSLSADANTMAFLTKRRSLSAMPKEGIGKRTCDSHCNNNMQSLQTVNARPLCSFLPPIPQKKPRNMASNEELKVKKVSGNYTNSQEMVPSPTLLMNPVGDLANGLLPKFCWEDNVLDVYVHNMGTLNISDMELQLCCGAQAYFPHQVSYKVYEISKKMPREMHFEVKPRALALPVAFELDPPTLDDIALYFLSSDCERSKEKYKHLLEYFGSHDVALQCLLDGANLLICSSEQFTADSGATERFLWGVFRSVKHKRRISCDSSNSSFLQKFDVPPGCSKTPQIAAEEKSVLSSTAEKDRDVEAELDSNTAAKVEEKHGQTITTEGLKWKLCCMSQATKWKKQSPKKLNSNSLIYSLHLDANGVDPGAGEFPHLPLHFLSGRGGFGAEELLVGRGYEIGSAKADSSGRWLVAELSIVQSSSVYGDDIQNLNLQAR</sequence>
<organism evidence="7">
    <name type="scientific">Ananas comosus var. bracteatus</name>
    <name type="common">red pineapple</name>
    <dbReference type="NCBI Taxonomy" id="296719"/>
    <lineage>
        <taxon>Eukaryota</taxon>
        <taxon>Viridiplantae</taxon>
        <taxon>Streptophyta</taxon>
        <taxon>Embryophyta</taxon>
        <taxon>Tracheophyta</taxon>
        <taxon>Spermatophyta</taxon>
        <taxon>Magnoliopsida</taxon>
        <taxon>Liliopsida</taxon>
        <taxon>Poales</taxon>
        <taxon>Bromeliaceae</taxon>
        <taxon>Bromelioideae</taxon>
        <taxon>Ananas</taxon>
    </lineage>
</organism>
<evidence type="ECO:0000256" key="3">
    <source>
        <dbReference type="ARBA" id="ARBA00022833"/>
    </source>
</evidence>
<keyword evidence="1" id="KW-0479">Metal-binding</keyword>
<keyword evidence="2" id="KW-0863">Zinc-finger</keyword>
<gene>
    <name evidence="7" type="ORF">CB5_LOCUS15270</name>
</gene>
<dbReference type="GO" id="GO:0034244">
    <property type="term" value="P:negative regulation of transcription elongation by RNA polymerase II"/>
    <property type="evidence" value="ECO:0007669"/>
    <property type="project" value="InterPro"/>
</dbReference>
<accession>A0A6V7PMI7</accession>
<keyword evidence="4" id="KW-0805">Transcription regulation</keyword>
<evidence type="ECO:0000256" key="1">
    <source>
        <dbReference type="ARBA" id="ARBA00022723"/>
    </source>
</evidence>
<feature type="domain" description="AIPP2-like SPOC-like" evidence="6">
    <location>
        <begin position="187"/>
        <end position="312"/>
    </location>
</feature>
<keyword evidence="3" id="KW-0862">Zinc</keyword>
<name>A0A6V7PMI7_ANACO</name>
<dbReference type="AlphaFoldDB" id="A0A6V7PMI7"/>
<dbReference type="InterPro" id="IPR049914">
    <property type="entry name" value="PHD1-3/5-6"/>
</dbReference>
<dbReference type="InterPro" id="IPR056280">
    <property type="entry name" value="AIPP2-like_SPOC"/>
</dbReference>
<evidence type="ECO:0000313" key="7">
    <source>
        <dbReference type="EMBL" id="CAD1832059.1"/>
    </source>
</evidence>
<dbReference type="EMBL" id="LR862149">
    <property type="protein sequence ID" value="CAD1832059.1"/>
    <property type="molecule type" value="Genomic_DNA"/>
</dbReference>